<sequence length="51" mass="5686">MSAKSDSHRLDKLTNDGGSVNMGWTDMDNDSEERIMDSEHNVSVSAKRSDE</sequence>
<dbReference type="GeneID" id="34560680"/>
<feature type="region of interest" description="Disordered" evidence="1">
    <location>
        <begin position="1"/>
        <end position="51"/>
    </location>
</feature>
<evidence type="ECO:0000256" key="1">
    <source>
        <dbReference type="SAM" id="MobiDB-lite"/>
    </source>
</evidence>
<proteinExistence type="predicted"/>
<protein>
    <submittedName>
        <fullName evidence="2">Uncharacterized protein</fullName>
    </submittedName>
</protein>
<name>A0A1G4B711_9PEZI</name>
<feature type="compositionally biased region" description="Basic and acidic residues" evidence="1">
    <location>
        <begin position="1"/>
        <end position="14"/>
    </location>
</feature>
<evidence type="ECO:0000313" key="2">
    <source>
        <dbReference type="EMBL" id="OHE97093.1"/>
    </source>
</evidence>
<gene>
    <name evidence="2" type="ORF">CORC01_07534</name>
</gene>
<accession>A0A1G4B711</accession>
<dbReference type="AlphaFoldDB" id="A0A1G4B711"/>
<feature type="compositionally biased region" description="Polar residues" evidence="1">
    <location>
        <begin position="41"/>
        <end position="51"/>
    </location>
</feature>
<dbReference type="RefSeq" id="XP_022474249.1">
    <property type="nucleotide sequence ID" value="XM_022619170.1"/>
</dbReference>
<keyword evidence="3" id="KW-1185">Reference proteome</keyword>
<evidence type="ECO:0000313" key="3">
    <source>
        <dbReference type="Proteomes" id="UP000176998"/>
    </source>
</evidence>
<dbReference type="Proteomes" id="UP000176998">
    <property type="component" value="Unassembled WGS sequence"/>
</dbReference>
<organism evidence="2 3">
    <name type="scientific">Colletotrichum orchidophilum</name>
    <dbReference type="NCBI Taxonomy" id="1209926"/>
    <lineage>
        <taxon>Eukaryota</taxon>
        <taxon>Fungi</taxon>
        <taxon>Dikarya</taxon>
        <taxon>Ascomycota</taxon>
        <taxon>Pezizomycotina</taxon>
        <taxon>Sordariomycetes</taxon>
        <taxon>Hypocreomycetidae</taxon>
        <taxon>Glomerellales</taxon>
        <taxon>Glomerellaceae</taxon>
        <taxon>Colletotrichum</taxon>
    </lineage>
</organism>
<comment type="caution">
    <text evidence="2">The sequence shown here is derived from an EMBL/GenBank/DDBJ whole genome shotgun (WGS) entry which is preliminary data.</text>
</comment>
<dbReference type="OrthoDB" id="4329349at2759"/>
<dbReference type="EMBL" id="MJBS01000061">
    <property type="protein sequence ID" value="OHE97093.1"/>
    <property type="molecule type" value="Genomic_DNA"/>
</dbReference>
<reference evidence="2 3" key="1">
    <citation type="submission" date="2016-09" db="EMBL/GenBank/DDBJ databases">
        <authorList>
            <person name="Capua I."/>
            <person name="De Benedictis P."/>
            <person name="Joannis T."/>
            <person name="Lombin L.H."/>
            <person name="Cattoli G."/>
        </authorList>
    </citation>
    <scope>NUCLEOTIDE SEQUENCE [LARGE SCALE GENOMIC DNA]</scope>
    <source>
        <strain evidence="2 3">IMI 309357</strain>
    </source>
</reference>